<dbReference type="AlphaFoldDB" id="A0A7J0GHX9"/>
<proteinExistence type="predicted"/>
<dbReference type="InterPro" id="IPR001938">
    <property type="entry name" value="Thaumatin"/>
</dbReference>
<dbReference type="Pfam" id="PF00314">
    <property type="entry name" value="Thaumatin"/>
    <property type="match status" value="2"/>
</dbReference>
<dbReference type="PRINTS" id="PR00347">
    <property type="entry name" value="THAUMATIN"/>
</dbReference>
<dbReference type="InterPro" id="IPR037176">
    <property type="entry name" value="Osmotin/thaumatin-like_sf"/>
</dbReference>
<dbReference type="PANTHER" id="PTHR31048">
    <property type="entry name" value="OS03G0233200 PROTEIN"/>
    <property type="match status" value="1"/>
</dbReference>
<dbReference type="PROSITE" id="PS51367">
    <property type="entry name" value="THAUMATIN_2"/>
    <property type="match status" value="1"/>
</dbReference>
<dbReference type="SUPFAM" id="SSF49870">
    <property type="entry name" value="Osmotin, thaumatin-like protein"/>
    <property type="match status" value="1"/>
</dbReference>
<accession>A0A7J0GHX9</accession>
<dbReference type="Proteomes" id="UP000585474">
    <property type="component" value="Unassembled WGS sequence"/>
</dbReference>
<dbReference type="EMBL" id="BJWL01000021">
    <property type="protein sequence ID" value="GFZ10423.1"/>
    <property type="molecule type" value="Genomic_DNA"/>
</dbReference>
<organism evidence="1 2">
    <name type="scientific">Actinidia rufa</name>
    <dbReference type="NCBI Taxonomy" id="165716"/>
    <lineage>
        <taxon>Eukaryota</taxon>
        <taxon>Viridiplantae</taxon>
        <taxon>Streptophyta</taxon>
        <taxon>Embryophyta</taxon>
        <taxon>Tracheophyta</taxon>
        <taxon>Spermatophyta</taxon>
        <taxon>Magnoliopsida</taxon>
        <taxon>eudicotyledons</taxon>
        <taxon>Gunneridae</taxon>
        <taxon>Pentapetalae</taxon>
        <taxon>asterids</taxon>
        <taxon>Ericales</taxon>
        <taxon>Actinidiaceae</taxon>
        <taxon>Actinidia</taxon>
    </lineage>
</organism>
<dbReference type="OrthoDB" id="430315at2759"/>
<name>A0A7J0GHX9_9ERIC</name>
<evidence type="ECO:0000313" key="2">
    <source>
        <dbReference type="Proteomes" id="UP000585474"/>
    </source>
</evidence>
<gene>
    <name evidence="1" type="ORF">Acr_21g0010220</name>
</gene>
<dbReference type="SMART" id="SM00205">
    <property type="entry name" value="THN"/>
    <property type="match status" value="1"/>
</dbReference>
<protein>
    <submittedName>
        <fullName evidence="1">Pathogenesis-related thaumatin superfamily protein</fullName>
    </submittedName>
</protein>
<reference evidence="1 2" key="1">
    <citation type="submission" date="2019-07" db="EMBL/GenBank/DDBJ databases">
        <title>De Novo Assembly of kiwifruit Actinidia rufa.</title>
        <authorList>
            <person name="Sugita-Konishi S."/>
            <person name="Sato K."/>
            <person name="Mori E."/>
            <person name="Abe Y."/>
            <person name="Kisaki G."/>
            <person name="Hamano K."/>
            <person name="Suezawa K."/>
            <person name="Otani M."/>
            <person name="Fukuda T."/>
            <person name="Manabe T."/>
            <person name="Gomi K."/>
            <person name="Tabuchi M."/>
            <person name="Akimitsu K."/>
            <person name="Kataoka I."/>
        </authorList>
    </citation>
    <scope>NUCLEOTIDE SEQUENCE [LARGE SCALE GENOMIC DNA]</scope>
    <source>
        <strain evidence="2">cv. Fuchu</strain>
    </source>
</reference>
<comment type="caution">
    <text evidence="1">The sequence shown here is derived from an EMBL/GenBank/DDBJ whole genome shotgun (WGS) entry which is preliminary data.</text>
</comment>
<evidence type="ECO:0000313" key="1">
    <source>
        <dbReference type="EMBL" id="GFZ10423.1"/>
    </source>
</evidence>
<keyword evidence="2" id="KW-1185">Reference proteome</keyword>
<sequence length="396" mass="42920">MKYSQTQSNFIGNIHNSKQVRIHGLARHFVKRRDCTAPHHRFRTTEGRIEDHHRPVVVGRPLLGRTLCSEDSAGKSSCVTAVCGSGKLECAGNVAVPPATFAEFTLDDGGGLDFYDVSLVDGYNLPMLVVPQRGTGANCSITGCCGGPQRRMPVGAHGDERRRRAGGLQERMRGVPEARACPRAYSYAFDYKSSTFTCAGADYHITFCPPPGTSQKSSSLEGHNPMSSNLPADSTMVYEGALVDGLPPQYVREGDCGAISPCCPALDQNVQSVPRTELPAAFATIFWVMMQLASMMRNSSVFLQVLSWRWLRYCLDLGYARVEVDLEAGFAEIDNGNRTTRGEHNGGNDSNLRIRPVTGAYGCLASVSQDATISLTEVSTISVCSANQEVVSLSHK</sequence>
<dbReference type="Gene3D" id="2.60.110.10">
    <property type="entry name" value="Thaumatin"/>
    <property type="match status" value="2"/>
</dbReference>